<feature type="transmembrane region" description="Helical" evidence="1">
    <location>
        <begin position="155"/>
        <end position="174"/>
    </location>
</feature>
<dbReference type="CDD" id="cd01610">
    <property type="entry name" value="PAP2_like"/>
    <property type="match status" value="1"/>
</dbReference>
<dbReference type="Pfam" id="PF01569">
    <property type="entry name" value="PAP2"/>
    <property type="match status" value="1"/>
</dbReference>
<feature type="transmembrane region" description="Helical" evidence="1">
    <location>
        <begin position="7"/>
        <end position="28"/>
    </location>
</feature>
<feature type="transmembrane region" description="Helical" evidence="1">
    <location>
        <begin position="81"/>
        <end position="98"/>
    </location>
</feature>
<dbReference type="Gene3D" id="1.20.144.10">
    <property type="entry name" value="Phosphatidic acid phosphatase type 2/haloperoxidase"/>
    <property type="match status" value="1"/>
</dbReference>
<feature type="transmembrane region" description="Helical" evidence="1">
    <location>
        <begin position="40"/>
        <end position="60"/>
    </location>
</feature>
<gene>
    <name evidence="3" type="ORF">D9O36_19865</name>
</gene>
<feature type="transmembrane region" description="Helical" evidence="1">
    <location>
        <begin position="130"/>
        <end position="149"/>
    </location>
</feature>
<dbReference type="AlphaFoldDB" id="A0A7X2ZXG5"/>
<protein>
    <recommendedName>
        <fullName evidence="2">Phosphatidic acid phosphatase type 2/haloperoxidase domain-containing protein</fullName>
    </recommendedName>
</protein>
<evidence type="ECO:0000313" key="4">
    <source>
        <dbReference type="Proteomes" id="UP000540519"/>
    </source>
</evidence>
<dbReference type="EMBL" id="RCNR01000067">
    <property type="protein sequence ID" value="MUH38114.1"/>
    <property type="molecule type" value="Genomic_DNA"/>
</dbReference>
<reference evidence="3 4" key="1">
    <citation type="journal article" date="2019" name="Mar. Drugs">
        <title>Comparative Genomics and CAZyme Genome Repertoires of Marine Zobellia amurskyensis KMM 3526(T) and Zobellia laminariae KMM 3676(T).</title>
        <authorList>
            <person name="Chernysheva N."/>
            <person name="Bystritskaya E."/>
            <person name="Stenkova A."/>
            <person name="Golovkin I."/>
            <person name="Nedashkovskaya O."/>
            <person name="Isaeva M."/>
        </authorList>
    </citation>
    <scope>NUCLEOTIDE SEQUENCE [LARGE SCALE GENOMIC DNA]</scope>
    <source>
        <strain evidence="3 4">KMM 3526</strain>
    </source>
</reference>
<dbReference type="InterPro" id="IPR000326">
    <property type="entry name" value="PAP2/HPO"/>
</dbReference>
<organism evidence="3 4">
    <name type="scientific">Zobellia amurskyensis</name>
    <dbReference type="NCBI Taxonomy" id="248905"/>
    <lineage>
        <taxon>Bacteria</taxon>
        <taxon>Pseudomonadati</taxon>
        <taxon>Bacteroidota</taxon>
        <taxon>Flavobacteriia</taxon>
        <taxon>Flavobacteriales</taxon>
        <taxon>Flavobacteriaceae</taxon>
        <taxon>Zobellia</taxon>
    </lineage>
</organism>
<dbReference type="OrthoDB" id="9786064at2"/>
<evidence type="ECO:0000259" key="2">
    <source>
        <dbReference type="Pfam" id="PF01569"/>
    </source>
</evidence>
<dbReference type="Proteomes" id="UP000540519">
    <property type="component" value="Unassembled WGS sequence"/>
</dbReference>
<dbReference type="RefSeq" id="WP_038237858.1">
    <property type="nucleotide sequence ID" value="NZ_RCNR01000067.1"/>
</dbReference>
<proteinExistence type="predicted"/>
<dbReference type="InterPro" id="IPR036938">
    <property type="entry name" value="PAP2/HPO_sf"/>
</dbReference>
<evidence type="ECO:0000313" key="3">
    <source>
        <dbReference type="EMBL" id="MUH38114.1"/>
    </source>
</evidence>
<keyword evidence="1" id="KW-0472">Membrane</keyword>
<feature type="transmembrane region" description="Helical" evidence="1">
    <location>
        <begin position="181"/>
        <end position="200"/>
    </location>
</feature>
<sequence>MKVFLKVISYIFHPLFIPIAGTLAYFLITPKYSPLAIQSANVLPIFILTVIIPIIVYFILRNLGLAQTVFMSSLKERRYPLYIHIILLLFVVYKVIPNTNIVELYFYFIGLIISALTTLLLLFMKFKVSMHLMGMGSFVMFLIALSIHFEVNITIGLSIFTLLTGLVGTSRLYLKSHTPVEVVLGFLIGFLSQLLTIRFWL</sequence>
<evidence type="ECO:0000256" key="1">
    <source>
        <dbReference type="SAM" id="Phobius"/>
    </source>
</evidence>
<name>A0A7X2ZXG5_9FLAO</name>
<keyword evidence="1" id="KW-1133">Transmembrane helix</keyword>
<comment type="caution">
    <text evidence="3">The sequence shown here is derived from an EMBL/GenBank/DDBJ whole genome shotgun (WGS) entry which is preliminary data.</text>
</comment>
<keyword evidence="4" id="KW-1185">Reference proteome</keyword>
<dbReference type="SUPFAM" id="SSF48317">
    <property type="entry name" value="Acid phosphatase/Vanadium-dependent haloperoxidase"/>
    <property type="match status" value="1"/>
</dbReference>
<feature type="domain" description="Phosphatidic acid phosphatase type 2/haloperoxidase" evidence="2">
    <location>
        <begin position="124"/>
        <end position="199"/>
    </location>
</feature>
<accession>A0A7X2ZXG5</accession>
<feature type="transmembrane region" description="Helical" evidence="1">
    <location>
        <begin position="104"/>
        <end position="123"/>
    </location>
</feature>
<keyword evidence="1" id="KW-0812">Transmembrane</keyword>